<dbReference type="RefSeq" id="WP_209947892.1">
    <property type="nucleotide sequence ID" value="NZ_JAGGJU010000013.1"/>
</dbReference>
<accession>A0ABS4E4D2</accession>
<keyword evidence="1" id="KW-0732">Signal</keyword>
<proteinExistence type="predicted"/>
<organism evidence="2 3">
    <name type="scientific">Rhizobium halophytocola</name>
    <dbReference type="NCBI Taxonomy" id="735519"/>
    <lineage>
        <taxon>Bacteria</taxon>
        <taxon>Pseudomonadati</taxon>
        <taxon>Pseudomonadota</taxon>
        <taxon>Alphaproteobacteria</taxon>
        <taxon>Hyphomicrobiales</taxon>
        <taxon>Rhizobiaceae</taxon>
        <taxon>Rhizobium/Agrobacterium group</taxon>
        <taxon>Rhizobium</taxon>
    </lineage>
</organism>
<evidence type="ECO:0000313" key="2">
    <source>
        <dbReference type="EMBL" id="MBP1852773.1"/>
    </source>
</evidence>
<name>A0ABS4E4D2_9HYPH</name>
<sequence>MKKYLGIAAVMAALVASSSSPASAFQLNAYGRHICNDVPFIFQTGIQSLVCFFAEN</sequence>
<dbReference type="Proteomes" id="UP000759443">
    <property type="component" value="Unassembled WGS sequence"/>
</dbReference>
<feature type="signal peptide" evidence="1">
    <location>
        <begin position="1"/>
        <end position="24"/>
    </location>
</feature>
<feature type="chain" id="PRO_5046385704" description="DUF992 domain-containing protein" evidence="1">
    <location>
        <begin position="25"/>
        <end position="56"/>
    </location>
</feature>
<evidence type="ECO:0000256" key="1">
    <source>
        <dbReference type="SAM" id="SignalP"/>
    </source>
</evidence>
<protein>
    <recommendedName>
        <fullName evidence="4">DUF992 domain-containing protein</fullName>
    </recommendedName>
</protein>
<evidence type="ECO:0008006" key="4">
    <source>
        <dbReference type="Google" id="ProtNLM"/>
    </source>
</evidence>
<dbReference type="EMBL" id="JAGGJU010000013">
    <property type="protein sequence ID" value="MBP1852773.1"/>
    <property type="molecule type" value="Genomic_DNA"/>
</dbReference>
<reference evidence="2 3" key="1">
    <citation type="submission" date="2021-03" db="EMBL/GenBank/DDBJ databases">
        <title>Genomic Encyclopedia of Type Strains, Phase IV (KMG-IV): sequencing the most valuable type-strain genomes for metagenomic binning, comparative biology and taxonomic classification.</title>
        <authorList>
            <person name="Goeker M."/>
        </authorList>
    </citation>
    <scope>NUCLEOTIDE SEQUENCE [LARGE SCALE GENOMIC DNA]</scope>
    <source>
        <strain evidence="2 3">DSM 21600</strain>
    </source>
</reference>
<comment type="caution">
    <text evidence="2">The sequence shown here is derived from an EMBL/GenBank/DDBJ whole genome shotgun (WGS) entry which is preliminary data.</text>
</comment>
<gene>
    <name evidence="2" type="ORF">J2Z17_004232</name>
</gene>
<evidence type="ECO:0000313" key="3">
    <source>
        <dbReference type="Proteomes" id="UP000759443"/>
    </source>
</evidence>
<keyword evidence="3" id="KW-1185">Reference proteome</keyword>